<accession>A0AAU8DUV4</accession>
<organism evidence="1">
    <name type="scientific">Nakamurella sp. A5-74</name>
    <dbReference type="NCBI Taxonomy" id="3158264"/>
    <lineage>
        <taxon>Bacteria</taxon>
        <taxon>Bacillati</taxon>
        <taxon>Actinomycetota</taxon>
        <taxon>Actinomycetes</taxon>
        <taxon>Nakamurellales</taxon>
        <taxon>Nakamurellaceae</taxon>
        <taxon>Nakamurella</taxon>
    </lineage>
</organism>
<dbReference type="RefSeq" id="WP_353650990.1">
    <property type="nucleotide sequence ID" value="NZ_CP159218.1"/>
</dbReference>
<evidence type="ECO:0000313" key="1">
    <source>
        <dbReference type="EMBL" id="XCG65385.1"/>
    </source>
</evidence>
<evidence type="ECO:0008006" key="2">
    <source>
        <dbReference type="Google" id="ProtNLM"/>
    </source>
</evidence>
<gene>
    <name evidence="1" type="ORF">ABLG96_08930</name>
</gene>
<dbReference type="EMBL" id="CP159218">
    <property type="protein sequence ID" value="XCG65385.1"/>
    <property type="molecule type" value="Genomic_DNA"/>
</dbReference>
<reference evidence="1" key="1">
    <citation type="submission" date="2024-05" db="EMBL/GenBank/DDBJ databases">
        <authorList>
            <person name="Cai S.Y."/>
            <person name="Jin L.M."/>
            <person name="Li H.R."/>
        </authorList>
    </citation>
    <scope>NUCLEOTIDE SEQUENCE</scope>
    <source>
        <strain evidence="1">A5-74</strain>
    </source>
</reference>
<sequence>MTDAARRETSPHRVRTSGSTGRVAVALVLAMLGLLTGCTSTVTPQDIPQAEKTLSTFTGPDFSVLLPGEPDQTTRTVSTAAGDQQLVFYTVVSKDAAISVAVTTYPNGVPVDLDGAVNGAAGNIGGTVLSSAPITIGADEGRDGRIGSSRDGVNLAVYFRMVLSGQRLVQIQQVVTGAELGSPPSNYQQIVESLVLS</sequence>
<name>A0AAU8DUV4_9ACTN</name>
<protein>
    <recommendedName>
        <fullName evidence="2">Lipoprotein</fullName>
    </recommendedName>
</protein>
<proteinExistence type="predicted"/>
<dbReference type="AlphaFoldDB" id="A0AAU8DUV4"/>